<name>A0A076VFH3_9CHLO</name>
<evidence type="ECO:0000256" key="9">
    <source>
        <dbReference type="SAM" id="Phobius"/>
    </source>
</evidence>
<feature type="transmembrane region" description="Helical" evidence="9">
    <location>
        <begin position="81"/>
        <end position="99"/>
    </location>
</feature>
<keyword evidence="4 8" id="KW-0812">Transmembrane</keyword>
<dbReference type="RefSeq" id="YP_009054619.1">
    <property type="nucleotide sequence ID" value="NC_024756.1"/>
</dbReference>
<dbReference type="FunFam" id="1.10.287.70:FF:000082">
    <property type="entry name" value="Cytochrome c oxidase subunit 3"/>
    <property type="match status" value="1"/>
</dbReference>
<feature type="transmembrane region" description="Helical" evidence="9">
    <location>
        <begin position="275"/>
        <end position="300"/>
    </location>
</feature>
<dbReference type="InterPro" id="IPR013833">
    <property type="entry name" value="Cyt_c_oxidase_su3_a-hlx"/>
</dbReference>
<dbReference type="PANTHER" id="PTHR11403:SF7">
    <property type="entry name" value="CYTOCHROME C OXIDASE SUBUNIT 3"/>
    <property type="match status" value="1"/>
</dbReference>
<protein>
    <recommendedName>
        <fullName evidence="3 8">Cytochrome c oxidase subunit 3</fullName>
    </recommendedName>
</protein>
<dbReference type="EMBL" id="KJ806266">
    <property type="protein sequence ID" value="AIK29107.1"/>
    <property type="molecule type" value="Genomic_DNA"/>
</dbReference>
<dbReference type="InterPro" id="IPR033945">
    <property type="entry name" value="Cyt_c_oxase_su3_dom"/>
</dbReference>
<dbReference type="Gene3D" id="1.20.120.80">
    <property type="entry name" value="Cytochrome c oxidase, subunit III, four-helix bundle"/>
    <property type="match status" value="1"/>
</dbReference>
<keyword evidence="8 11" id="KW-0496">Mitochondrion</keyword>
<dbReference type="GO" id="GO:0005739">
    <property type="term" value="C:mitochondrion"/>
    <property type="evidence" value="ECO:0007669"/>
    <property type="project" value="TreeGrafter"/>
</dbReference>
<evidence type="ECO:0000256" key="7">
    <source>
        <dbReference type="ARBA" id="ARBA00023136"/>
    </source>
</evidence>
<gene>
    <name evidence="11" type="primary">cox3</name>
    <name evidence="11" type="ORF">EL32_g13</name>
</gene>
<dbReference type="GO" id="GO:0006123">
    <property type="term" value="P:mitochondrial electron transport, cytochrome c to oxygen"/>
    <property type="evidence" value="ECO:0007669"/>
    <property type="project" value="TreeGrafter"/>
</dbReference>
<feature type="transmembrane region" description="Helical" evidence="9">
    <location>
        <begin position="242"/>
        <end position="263"/>
    </location>
</feature>
<evidence type="ECO:0000259" key="10">
    <source>
        <dbReference type="PROSITE" id="PS50253"/>
    </source>
</evidence>
<evidence type="ECO:0000256" key="1">
    <source>
        <dbReference type="ARBA" id="ARBA00004141"/>
    </source>
</evidence>
<dbReference type="Gene3D" id="1.10.287.70">
    <property type="match status" value="1"/>
</dbReference>
<feature type="transmembrane region" description="Helical" evidence="9">
    <location>
        <begin position="119"/>
        <end position="142"/>
    </location>
</feature>
<evidence type="ECO:0000256" key="2">
    <source>
        <dbReference type="ARBA" id="ARBA00010581"/>
    </source>
</evidence>
<dbReference type="CDD" id="cd01665">
    <property type="entry name" value="Cyt_c_Oxidase_III"/>
    <property type="match status" value="1"/>
</dbReference>
<comment type="subcellular location">
    <subcellularLocation>
        <location evidence="1">Membrane</location>
        <topology evidence="1">Multi-pass membrane protein</topology>
    </subcellularLocation>
</comment>
<comment type="function">
    <text evidence="8">Component of the cytochrome c oxidase, the last enzyme in the mitochondrial electron transport chain which drives oxidative phosphorylation. The respiratory chain contains 3 multisubunit complexes succinate dehydrogenase (complex II, CII), ubiquinol-cytochrome c oxidoreductase (cytochrome b-c1 complex, complex III, CIII) and cytochrome c oxidase (complex IV, CIV), that cooperate to transfer electrons derived from NADH and succinate to molecular oxygen, creating an electrochemical gradient over the inner membrane that drives transmembrane transport and the ATP synthase. Cytochrome c oxidase is the component of the respiratory chain that catalyzes the reduction of oxygen to water. Electrons originating from reduced cytochrome c in the intermembrane space (IMS) are transferred via the dinuclear copper A center (CU(A)) of subunit 2 and heme A of subunit 1 to the active site in subunit 1, a binuclear center (BNC) formed by heme A3 and copper B (CU(B)). The BNC reduces molecular oxygen to 2 water molecules using 4 electrons from cytochrome c in the IMS and 4 protons from the mitochondrial matrix.</text>
</comment>
<evidence type="ECO:0000256" key="8">
    <source>
        <dbReference type="RuleBase" id="RU003375"/>
    </source>
</evidence>
<dbReference type="SUPFAM" id="SSF81452">
    <property type="entry name" value="Cytochrome c oxidase subunit III-like"/>
    <property type="match status" value="1"/>
</dbReference>
<keyword evidence="5" id="KW-1278">Translocase</keyword>
<dbReference type="GeneID" id="20160123"/>
<geneLocation type="mitochondrion" evidence="11"/>
<keyword evidence="6 9" id="KW-1133">Transmembrane helix</keyword>
<reference evidence="11" key="1">
    <citation type="journal article" date="2014" name="Genome Biol. Evol.">
        <title>Gene arrangement convergence, diverse intron content, and genetic code modifications in mitochondrial genomes of Sphaeropleales (Chlorophyta).</title>
        <authorList>
            <person name="Fucikova K."/>
            <person name="Lewis P.O."/>
            <person name="Gonzalez-Halphen D."/>
            <person name="Lewis L.A."/>
        </authorList>
    </citation>
    <scope>NUCLEOTIDE SEQUENCE</scope>
    <source>
        <strain evidence="11">UTEX B66</strain>
    </source>
</reference>
<comment type="similarity">
    <text evidence="2 8">Belongs to the cytochrome c oxidase subunit 3 family.</text>
</comment>
<dbReference type="GO" id="GO:0045277">
    <property type="term" value="C:respiratory chain complex IV"/>
    <property type="evidence" value="ECO:0007669"/>
    <property type="project" value="UniProtKB-ARBA"/>
</dbReference>
<dbReference type="InterPro" id="IPR035973">
    <property type="entry name" value="Cyt_c_oxidase_su3-like_sf"/>
</dbReference>
<evidence type="ECO:0000313" key="11">
    <source>
        <dbReference type="EMBL" id="AIK29107.1"/>
    </source>
</evidence>
<organism evidence="11">
    <name type="scientific">Bracteacoccus minor</name>
    <dbReference type="NCBI Taxonomy" id="50037"/>
    <lineage>
        <taxon>Eukaryota</taxon>
        <taxon>Viridiplantae</taxon>
        <taxon>Chlorophyta</taxon>
        <taxon>core chlorophytes</taxon>
        <taxon>Chlorophyceae</taxon>
        <taxon>CS clade</taxon>
        <taxon>Sphaeropleales</taxon>
        <taxon>Bracteacoccaceae</taxon>
        <taxon>Bracteacoccus</taxon>
    </lineage>
</organism>
<dbReference type="PROSITE" id="PS50253">
    <property type="entry name" value="COX3"/>
    <property type="match status" value="1"/>
</dbReference>
<evidence type="ECO:0000256" key="3">
    <source>
        <dbReference type="ARBA" id="ARBA00015944"/>
    </source>
</evidence>
<dbReference type="AlphaFoldDB" id="A0A076VFH3"/>
<evidence type="ECO:0000256" key="5">
    <source>
        <dbReference type="ARBA" id="ARBA00022967"/>
    </source>
</evidence>
<dbReference type="InterPro" id="IPR000298">
    <property type="entry name" value="Cyt_c_oxidase-like_su3"/>
</dbReference>
<feature type="domain" description="Heme-copper oxidase subunit III family profile" evidence="10">
    <location>
        <begin position="43"/>
        <end position="302"/>
    </location>
</feature>
<dbReference type="PANTHER" id="PTHR11403">
    <property type="entry name" value="CYTOCHROME C OXIDASE SUBUNIT III"/>
    <property type="match status" value="1"/>
</dbReference>
<keyword evidence="7 9" id="KW-0472">Membrane</keyword>
<accession>A0A076VFH3</accession>
<evidence type="ECO:0000256" key="6">
    <source>
        <dbReference type="ARBA" id="ARBA00022989"/>
    </source>
</evidence>
<evidence type="ECO:0000256" key="4">
    <source>
        <dbReference type="ARBA" id="ARBA00022692"/>
    </source>
</evidence>
<feature type="transmembrane region" description="Helical" evidence="9">
    <location>
        <begin position="204"/>
        <end position="222"/>
    </location>
</feature>
<sequence>MIHAFIRSLNTGKSPAVLNSKKLSAAAESKKLSTASAAHATVHHHPYHLLDPSPWPALTSLSALWLALGMVLSFHKYAAGSTVLTFAAISLVYTVSLWWRDVMRESRLACHTSKVKRGLKWGMMVFIVTEAMFFVGLLWAFLNRALMPTVQIGMRWPPVGIVPVKADSWHARPILNTWLLLASYFSANAAKHALDAGNRQRCAINLRITIGLGCLFTFYQYLEYSDAAFTFSDSIFGSTFYLSTGFHGFHVIVGFLYLTVCLFTLKDASASQSTALDLAVLYWHFVDIVWVFILILVYVWGGALPASSFELCSDGPCVLQGVLRERRLDAFEHTA</sequence>
<dbReference type="GO" id="GO:0004129">
    <property type="term" value="F:cytochrome-c oxidase activity"/>
    <property type="evidence" value="ECO:0007669"/>
    <property type="project" value="InterPro"/>
</dbReference>
<dbReference type="InterPro" id="IPR024791">
    <property type="entry name" value="Cyt_c/ubiquinol_Oxase_su3"/>
</dbReference>
<dbReference type="Pfam" id="PF00510">
    <property type="entry name" value="COX3"/>
    <property type="match status" value="1"/>
</dbReference>
<proteinExistence type="inferred from homology"/>